<dbReference type="EMBL" id="JAATTO010000095">
    <property type="protein sequence ID" value="MBC9984128.1"/>
    <property type="molecule type" value="Genomic_DNA"/>
</dbReference>
<gene>
    <name evidence="1" type="ORF">HA482_38715</name>
</gene>
<evidence type="ECO:0000313" key="2">
    <source>
        <dbReference type="Proteomes" id="UP000639516"/>
    </source>
</evidence>
<sequence>MTVVGGPEEQDRACAALSKVGDYFARGGFQIQFELTVRFVTQVELNDSSTAHQSVSGYYRANNNEILMLRANAPWTSERKPWHLSWDEEIGLSILEHEVAHAALAYIMGGNYERLPHAWHEALAYAIQISLMKPELRAKVLTKFPAVQAFGSTLEINDVVYAFDPDVFAVAAYKTYVKNGDIEFLKQAIDLKFELSDPTGF</sequence>
<name>A0ABR7UJ50_9BRAD</name>
<keyword evidence="2" id="KW-1185">Reference proteome</keyword>
<dbReference type="InterPro" id="IPR046579">
    <property type="entry name" value="DUF6639"/>
</dbReference>
<comment type="caution">
    <text evidence="1">The sequence shown here is derived from an EMBL/GenBank/DDBJ whole genome shotgun (WGS) entry which is preliminary data.</text>
</comment>
<reference evidence="1 2" key="1">
    <citation type="journal article" date="2020" name="Arch. Microbiol.">
        <title>Bradyrhizobium campsiandrae sp. nov., a nitrogen-fixing bacterial strain isolated from a native leguminous tree from the Amazon adapted to flooded conditions.</title>
        <authorList>
            <person name="Cabral Michel D."/>
            <person name="Martins da Costa E."/>
            <person name="Azarias Guimaraes A."/>
            <person name="Soares de Carvalho T."/>
            <person name="Santos de Castro Caputo P."/>
            <person name="Willems A."/>
            <person name="de Souza Moreira F.M."/>
        </authorList>
    </citation>
    <scope>NUCLEOTIDE SEQUENCE [LARGE SCALE GENOMIC DNA]</scope>
    <source>
        <strain evidence="2">INPA 384B</strain>
    </source>
</reference>
<evidence type="ECO:0000313" key="1">
    <source>
        <dbReference type="EMBL" id="MBC9984128.1"/>
    </source>
</evidence>
<accession>A0ABR7UJ50</accession>
<proteinExistence type="predicted"/>
<organism evidence="1 2">
    <name type="scientific">Bradyrhizobium campsiandrae</name>
    <dbReference type="NCBI Taxonomy" id="1729892"/>
    <lineage>
        <taxon>Bacteria</taxon>
        <taxon>Pseudomonadati</taxon>
        <taxon>Pseudomonadota</taxon>
        <taxon>Alphaproteobacteria</taxon>
        <taxon>Hyphomicrobiales</taxon>
        <taxon>Nitrobacteraceae</taxon>
        <taxon>Bradyrhizobium</taxon>
    </lineage>
</organism>
<dbReference type="Pfam" id="PF20344">
    <property type="entry name" value="DUF6639"/>
    <property type="match status" value="1"/>
</dbReference>
<dbReference type="Proteomes" id="UP000639516">
    <property type="component" value="Unassembled WGS sequence"/>
</dbReference>
<protein>
    <submittedName>
        <fullName evidence="1">Uncharacterized protein</fullName>
    </submittedName>
</protein>